<evidence type="ECO:0000313" key="1">
    <source>
        <dbReference type="EMBL" id="ALO25704.1"/>
    </source>
</evidence>
<name>A0A0S2IPZ5_LEPBO</name>
<accession>A0A0S2IPZ5</accession>
<evidence type="ECO:0000313" key="2">
    <source>
        <dbReference type="Proteomes" id="UP000058857"/>
    </source>
</evidence>
<sequence>MLSREISSIFQEGRSKKYLISVFRKDWKLFPKKSSILENVRGVSFCLKTFR</sequence>
<protein>
    <submittedName>
        <fullName evidence="1">Uncharacterized protein</fullName>
    </submittedName>
</protein>
<dbReference type="AlphaFoldDB" id="A0A0S2IPZ5"/>
<dbReference type="PATRIC" id="fig|280505.15.peg.1380"/>
<dbReference type="EMBL" id="CP012029">
    <property type="protein sequence ID" value="ALO25704.1"/>
    <property type="molecule type" value="Genomic_DNA"/>
</dbReference>
<dbReference type="Proteomes" id="UP000058857">
    <property type="component" value="Chromosome 1"/>
</dbReference>
<gene>
    <name evidence="1" type="ORF">LBBP_01413</name>
</gene>
<reference evidence="1 2" key="1">
    <citation type="journal article" date="2015" name="PLoS Negl. Trop. Dis.">
        <title>Distribution of Plasmids in Distinct Leptospira Pathogenic Species.</title>
        <authorList>
            <person name="Wang Y."/>
            <person name="Zhuang X."/>
            <person name="Zhong Y."/>
            <person name="Zhang C."/>
            <person name="Zhang Y."/>
            <person name="Zeng L."/>
            <person name="Zhu Y."/>
            <person name="He P."/>
            <person name="Dong K."/>
            <person name="Pal U."/>
            <person name="Guo X."/>
            <person name="Qin J."/>
        </authorList>
    </citation>
    <scope>NUCLEOTIDE SEQUENCE [LARGE SCALE GENOMIC DNA]</scope>
    <source>
        <strain evidence="1 2">56604</strain>
    </source>
</reference>
<proteinExistence type="predicted"/>
<organism evidence="1">
    <name type="scientific">Leptospira borgpetersenii serovar Ballum</name>
    <dbReference type="NCBI Taxonomy" id="280505"/>
    <lineage>
        <taxon>Bacteria</taxon>
        <taxon>Pseudomonadati</taxon>
        <taxon>Spirochaetota</taxon>
        <taxon>Spirochaetia</taxon>
        <taxon>Leptospirales</taxon>
        <taxon>Leptospiraceae</taxon>
        <taxon>Leptospira</taxon>
    </lineage>
</organism>